<keyword evidence="4 6" id="KW-1133">Transmembrane helix</keyword>
<organism evidence="8 9">
    <name type="scientific">Falsibacillus pallidus</name>
    <dbReference type="NCBI Taxonomy" id="493781"/>
    <lineage>
        <taxon>Bacteria</taxon>
        <taxon>Bacillati</taxon>
        <taxon>Bacillota</taxon>
        <taxon>Bacilli</taxon>
        <taxon>Bacillales</taxon>
        <taxon>Bacillaceae</taxon>
        <taxon>Falsibacillus</taxon>
    </lineage>
</organism>
<keyword evidence="8" id="KW-0969">Cilium</keyword>
<dbReference type="EMBL" id="QQAY01000001">
    <property type="protein sequence ID" value="RDI47446.1"/>
    <property type="molecule type" value="Genomic_DNA"/>
</dbReference>
<keyword evidence="9" id="KW-1185">Reference proteome</keyword>
<gene>
    <name evidence="8" type="ORF">DFR59_101101</name>
</gene>
<dbReference type="Proteomes" id="UP000255326">
    <property type="component" value="Unassembled WGS sequence"/>
</dbReference>
<sequence>MAKIAKIAIVLFIFLFSAQAGEQYAFAEISHQTVKDCIGKDCGSSSGKDEKSMTKKEEPASESSSPMITIWDFIKMIFALLFVIALLYGLLKFINKRSKNFQQSKMVENLGGTSLGGNRSVQLVKVNGRILILGVGENIQLLKDIDSKKEFEEMMAHFNERSEGRTQPVDFVTKWITTFTKKNESESQPNSSFQLMLKEQMMELRKGRKKVLDEMDKKEQE</sequence>
<dbReference type="GO" id="GO:0016020">
    <property type="term" value="C:membrane"/>
    <property type="evidence" value="ECO:0007669"/>
    <property type="project" value="InterPro"/>
</dbReference>
<evidence type="ECO:0000313" key="9">
    <source>
        <dbReference type="Proteomes" id="UP000255326"/>
    </source>
</evidence>
<evidence type="ECO:0000313" key="8">
    <source>
        <dbReference type="EMBL" id="RDI47446.1"/>
    </source>
</evidence>
<dbReference type="AlphaFoldDB" id="A0A370GW06"/>
<comment type="subcellular location">
    <subcellularLocation>
        <location evidence="1">Cell membrane</location>
    </subcellularLocation>
</comment>
<feature type="chain" id="PRO_5039706072" evidence="7">
    <location>
        <begin position="21"/>
        <end position="221"/>
    </location>
</feature>
<keyword evidence="8" id="KW-0966">Cell projection</keyword>
<feature type="signal peptide" evidence="7">
    <location>
        <begin position="1"/>
        <end position="20"/>
    </location>
</feature>
<evidence type="ECO:0000256" key="3">
    <source>
        <dbReference type="ARBA" id="ARBA00022692"/>
    </source>
</evidence>
<keyword evidence="8" id="KW-0282">Flagellum</keyword>
<evidence type="ECO:0000256" key="7">
    <source>
        <dbReference type="SAM" id="SignalP"/>
    </source>
</evidence>
<protein>
    <submittedName>
        <fullName evidence="8">Flagellar protein FliO/FliZ</fullName>
    </submittedName>
</protein>
<comment type="caution">
    <text evidence="8">The sequence shown here is derived from an EMBL/GenBank/DDBJ whole genome shotgun (WGS) entry which is preliminary data.</text>
</comment>
<evidence type="ECO:0000256" key="4">
    <source>
        <dbReference type="ARBA" id="ARBA00022989"/>
    </source>
</evidence>
<dbReference type="InterPro" id="IPR022781">
    <property type="entry name" value="Flagellar_biosynth_FliO"/>
</dbReference>
<proteinExistence type="predicted"/>
<keyword evidence="2" id="KW-1003">Cell membrane</keyword>
<evidence type="ECO:0000256" key="1">
    <source>
        <dbReference type="ARBA" id="ARBA00004236"/>
    </source>
</evidence>
<dbReference type="Pfam" id="PF04347">
    <property type="entry name" value="FliO"/>
    <property type="match status" value="1"/>
</dbReference>
<accession>A0A370GW06</accession>
<name>A0A370GW06_9BACI</name>
<reference evidence="8 9" key="1">
    <citation type="submission" date="2018-07" db="EMBL/GenBank/DDBJ databases">
        <title>Genomic Encyclopedia of Type Strains, Phase IV (KMG-IV): sequencing the most valuable type-strain genomes for metagenomic binning, comparative biology and taxonomic classification.</title>
        <authorList>
            <person name="Goeker M."/>
        </authorList>
    </citation>
    <scope>NUCLEOTIDE SEQUENCE [LARGE SCALE GENOMIC DNA]</scope>
    <source>
        <strain evidence="8 9">DSM 25281</strain>
    </source>
</reference>
<dbReference type="OrthoDB" id="2376965at2"/>
<keyword evidence="7" id="KW-0732">Signal</keyword>
<evidence type="ECO:0000256" key="5">
    <source>
        <dbReference type="ARBA" id="ARBA00023136"/>
    </source>
</evidence>
<evidence type="ECO:0000256" key="6">
    <source>
        <dbReference type="SAM" id="Phobius"/>
    </source>
</evidence>
<dbReference type="GO" id="GO:0044781">
    <property type="term" value="P:bacterial-type flagellum organization"/>
    <property type="evidence" value="ECO:0007669"/>
    <property type="project" value="InterPro"/>
</dbReference>
<dbReference type="RefSeq" id="WP_114743669.1">
    <property type="nucleotide sequence ID" value="NZ_QQAY01000001.1"/>
</dbReference>
<feature type="transmembrane region" description="Helical" evidence="6">
    <location>
        <begin position="73"/>
        <end position="91"/>
    </location>
</feature>
<keyword evidence="3 6" id="KW-0812">Transmembrane</keyword>
<evidence type="ECO:0000256" key="2">
    <source>
        <dbReference type="ARBA" id="ARBA00022475"/>
    </source>
</evidence>
<keyword evidence="5 6" id="KW-0472">Membrane</keyword>